<name>A0ABN9TU13_9DINO</name>
<evidence type="ECO:0000313" key="1">
    <source>
        <dbReference type="EMBL" id="CAK0849685.1"/>
    </source>
</evidence>
<reference evidence="1" key="1">
    <citation type="submission" date="2023-10" db="EMBL/GenBank/DDBJ databases">
        <authorList>
            <person name="Chen Y."/>
            <person name="Shah S."/>
            <person name="Dougan E. K."/>
            <person name="Thang M."/>
            <person name="Chan C."/>
        </authorList>
    </citation>
    <scope>NUCLEOTIDE SEQUENCE [LARGE SCALE GENOMIC DNA]</scope>
</reference>
<evidence type="ECO:0000313" key="2">
    <source>
        <dbReference type="Proteomes" id="UP001189429"/>
    </source>
</evidence>
<evidence type="ECO:0008006" key="3">
    <source>
        <dbReference type="Google" id="ProtNLM"/>
    </source>
</evidence>
<sequence>FMVYEPDRECHESTQYSWICGPALVVARAARPVSWLTMLRRQRGAEPPGPMRFLTGSYQAGFHWWRSGRLGKIMLIACFVTLSPTSYCPLQQLQLSLLVAAVFGLWHWYVLPYTRPVLSAAGHGVLGVAGGWRVVVHPGLQERHRHVRRPRADPLLVCDGGPLGEGDISFGRRRRSTRVVFAAMGGLRILRPRGASLIRGRPI</sequence>
<dbReference type="EMBL" id="CAUYUJ010015082">
    <property type="protein sequence ID" value="CAK0849685.1"/>
    <property type="molecule type" value="Genomic_DNA"/>
</dbReference>
<keyword evidence="2" id="KW-1185">Reference proteome</keyword>
<feature type="non-terminal residue" evidence="1">
    <location>
        <position position="1"/>
    </location>
</feature>
<dbReference type="Proteomes" id="UP001189429">
    <property type="component" value="Unassembled WGS sequence"/>
</dbReference>
<comment type="caution">
    <text evidence="1">The sequence shown here is derived from an EMBL/GenBank/DDBJ whole genome shotgun (WGS) entry which is preliminary data.</text>
</comment>
<protein>
    <recommendedName>
        <fullName evidence="3">Mannosyltransferase</fullName>
    </recommendedName>
</protein>
<proteinExistence type="predicted"/>
<accession>A0ABN9TU13</accession>
<gene>
    <name evidence="1" type="ORF">PCOR1329_LOCUS42311</name>
</gene>
<organism evidence="1 2">
    <name type="scientific">Prorocentrum cordatum</name>
    <dbReference type="NCBI Taxonomy" id="2364126"/>
    <lineage>
        <taxon>Eukaryota</taxon>
        <taxon>Sar</taxon>
        <taxon>Alveolata</taxon>
        <taxon>Dinophyceae</taxon>
        <taxon>Prorocentrales</taxon>
        <taxon>Prorocentraceae</taxon>
        <taxon>Prorocentrum</taxon>
    </lineage>
</organism>